<accession>A0A0F8WVM2</accession>
<name>A0A0F8WVM2_9ZZZZ</name>
<dbReference type="EMBL" id="LAZR01067003">
    <property type="protein sequence ID" value="KKK52470.1"/>
    <property type="molecule type" value="Genomic_DNA"/>
</dbReference>
<proteinExistence type="predicted"/>
<comment type="caution">
    <text evidence="1">The sequence shown here is derived from an EMBL/GenBank/DDBJ whole genome shotgun (WGS) entry which is preliminary data.</text>
</comment>
<protein>
    <submittedName>
        <fullName evidence="1">Uncharacterized protein</fullName>
    </submittedName>
</protein>
<evidence type="ECO:0000313" key="1">
    <source>
        <dbReference type="EMBL" id="KKK52470.1"/>
    </source>
</evidence>
<dbReference type="AlphaFoldDB" id="A0A0F8WVM2"/>
<gene>
    <name evidence="1" type="ORF">LCGC14_3104620</name>
</gene>
<reference evidence="1" key="1">
    <citation type="journal article" date="2015" name="Nature">
        <title>Complex archaea that bridge the gap between prokaryotes and eukaryotes.</title>
        <authorList>
            <person name="Spang A."/>
            <person name="Saw J.H."/>
            <person name="Jorgensen S.L."/>
            <person name="Zaremba-Niedzwiedzka K."/>
            <person name="Martijn J."/>
            <person name="Lind A.E."/>
            <person name="van Eijk R."/>
            <person name="Schleper C."/>
            <person name="Guy L."/>
            <person name="Ettema T.J."/>
        </authorList>
    </citation>
    <scope>NUCLEOTIDE SEQUENCE</scope>
</reference>
<organism evidence="1">
    <name type="scientific">marine sediment metagenome</name>
    <dbReference type="NCBI Taxonomy" id="412755"/>
    <lineage>
        <taxon>unclassified sequences</taxon>
        <taxon>metagenomes</taxon>
        <taxon>ecological metagenomes</taxon>
    </lineage>
</organism>
<sequence>MTHTKHTQQGIYRCPDNADHDEHYRGITEKPGKCPICGAVKEFLPHKETMP</sequence>